<keyword evidence="3" id="KW-1185">Reference proteome</keyword>
<dbReference type="RefSeq" id="WP_230475480.1">
    <property type="nucleotide sequence ID" value="NZ_CP072842.1"/>
</dbReference>
<dbReference type="Proteomes" id="UP000672011">
    <property type="component" value="Chromosome"/>
</dbReference>
<feature type="signal peptide" evidence="1">
    <location>
        <begin position="1"/>
        <end position="19"/>
    </location>
</feature>
<name>A0ABX7XAD5_9FLAO</name>
<evidence type="ECO:0000256" key="1">
    <source>
        <dbReference type="SAM" id="SignalP"/>
    </source>
</evidence>
<organism evidence="2 3">
    <name type="scientific">Faecalibacter bovis</name>
    <dbReference type="NCBI Taxonomy" id="2898187"/>
    <lineage>
        <taxon>Bacteria</taxon>
        <taxon>Pseudomonadati</taxon>
        <taxon>Bacteroidota</taxon>
        <taxon>Flavobacteriia</taxon>
        <taxon>Flavobacteriales</taxon>
        <taxon>Weeksellaceae</taxon>
        <taxon>Faecalibacter</taxon>
    </lineage>
</organism>
<accession>A0ABX7XAD5</accession>
<keyword evidence="1" id="KW-0732">Signal</keyword>
<reference evidence="2 3" key="1">
    <citation type="journal article" date="2021" name="Int. J. Syst. Evol. Microbiol.">
        <title>Faecalibacter bovis sp. nov., isolated from cow faeces.</title>
        <authorList>
            <person name="Li F."/>
            <person name="Zhao W."/>
            <person name="Hong Q."/>
            <person name="Shao Q."/>
            <person name="Song J."/>
            <person name="Yang S."/>
        </authorList>
    </citation>
    <scope>NUCLEOTIDE SEQUENCE [LARGE SCALE GENOMIC DNA]</scope>
    <source>
        <strain evidence="2 3">ZY171143</strain>
    </source>
</reference>
<dbReference type="EMBL" id="CP072842">
    <property type="protein sequence ID" value="QTV04859.1"/>
    <property type="molecule type" value="Genomic_DNA"/>
</dbReference>
<feature type="chain" id="PRO_5046130554" evidence="1">
    <location>
        <begin position="20"/>
        <end position="152"/>
    </location>
</feature>
<reference evidence="3" key="2">
    <citation type="submission" date="2021-04" db="EMBL/GenBank/DDBJ databases">
        <title>Taxonomy of Flavobacteriaceae bacterium ZY171143.</title>
        <authorList>
            <person name="Li F."/>
        </authorList>
    </citation>
    <scope>NUCLEOTIDE SEQUENCE [LARGE SCALE GENOMIC DNA]</scope>
    <source>
        <strain evidence="3">ZY171143</strain>
    </source>
</reference>
<gene>
    <name evidence="2" type="ORF">J9309_08615</name>
</gene>
<sequence>MKKILFLILFCVSCVYTNAQTSITYSDLKKMVDGSQSEAVRLFKEKGLTYRISNEKGVIYADQNYNYSLIKGNYGFVKYTLYGEKYEYKSNEILKTILKLGYKEINSGNKDGLGFCTTYSSTNYYIRFCDDRIKYNDLSSQPLYEVHMESKF</sequence>
<protein>
    <submittedName>
        <fullName evidence="2">Uncharacterized protein</fullName>
    </submittedName>
</protein>
<evidence type="ECO:0000313" key="3">
    <source>
        <dbReference type="Proteomes" id="UP000672011"/>
    </source>
</evidence>
<evidence type="ECO:0000313" key="2">
    <source>
        <dbReference type="EMBL" id="QTV04859.1"/>
    </source>
</evidence>
<proteinExistence type="predicted"/>